<dbReference type="Proteomes" id="UP000609121">
    <property type="component" value="Unassembled WGS sequence"/>
</dbReference>
<dbReference type="PANTHER" id="PTHR16263:SF4">
    <property type="entry name" value="TETRATRICOPEPTIDE REPEAT PROTEIN 38"/>
    <property type="match status" value="1"/>
</dbReference>
<dbReference type="EMBL" id="JACVXA010000050">
    <property type="protein sequence ID" value="MBE3639546.1"/>
    <property type="molecule type" value="Genomic_DNA"/>
</dbReference>
<dbReference type="CDD" id="cd05804">
    <property type="entry name" value="StaR_like"/>
    <property type="match status" value="1"/>
</dbReference>
<reference evidence="5" key="1">
    <citation type="submission" date="2020-09" db="EMBL/GenBank/DDBJ databases">
        <title>A novel bacterium of genus Mangrovicoccus, isolated from South China Sea.</title>
        <authorList>
            <person name="Huang H."/>
            <person name="Mo K."/>
            <person name="Hu Y."/>
        </authorList>
    </citation>
    <scope>NUCLEOTIDE SEQUENCE</scope>
    <source>
        <strain evidence="5">HB182678</strain>
    </source>
</reference>
<evidence type="ECO:0000313" key="6">
    <source>
        <dbReference type="Proteomes" id="UP000609121"/>
    </source>
</evidence>
<accession>A0A8J6Z129</accession>
<evidence type="ECO:0000256" key="3">
    <source>
        <dbReference type="ARBA" id="ARBA00022737"/>
    </source>
</evidence>
<dbReference type="SUPFAM" id="SSF48452">
    <property type="entry name" value="TPR-like"/>
    <property type="match status" value="1"/>
</dbReference>
<sequence>MTRDLFGSPVDLSSAEAVAAWNAMCRAFLAHGAATPVHLGKVLEAAPDFALGHAVRGLFCMLLGRREMTEAAAAAHRTALATEPPDARSRAMISALGAMLARDPARAAAGLEELLRSDPVDTLAMKLGHGIRFLTGDAAGMRLSVERVLPAHGADHPGRGYALGCHAFALEETGAHDLAEAAGRAAIDLAGDDAWGLHAIAHVHDMTGRSAEGIALIDRHRAVWEGANNFRYHVWWHKALLHLDRGETATALELYDRRIRAERTDDYRDIANATSLLMRLELDGVSAGTRWEELADLAEARSGDGCLVFADLHYMLALIGGERGAAQDRLHAGLARRARQADPMAAICADPGLAAAEGLAAFGAGQYAQAAACLESALPHLPEIGGSHAQRDVFERIAVDAALRAGQAERAASVLARRRARRGGYGDGFALSRQDRLERLRQSVRSAAMR</sequence>
<evidence type="ECO:0000256" key="2">
    <source>
        <dbReference type="ARBA" id="ARBA00019992"/>
    </source>
</evidence>
<keyword evidence="4" id="KW-0802">TPR repeat</keyword>
<gene>
    <name evidence="5" type="ORF">ICN82_15190</name>
</gene>
<evidence type="ECO:0000256" key="4">
    <source>
        <dbReference type="ARBA" id="ARBA00022803"/>
    </source>
</evidence>
<comment type="similarity">
    <text evidence="1">Belongs to the TTC38 family.</text>
</comment>
<protein>
    <recommendedName>
        <fullName evidence="2">Tetratricopeptide repeat protein 38</fullName>
    </recommendedName>
</protein>
<organism evidence="5 6">
    <name type="scientific">Mangrovicoccus algicola</name>
    <dbReference type="NCBI Taxonomy" id="2771008"/>
    <lineage>
        <taxon>Bacteria</taxon>
        <taxon>Pseudomonadati</taxon>
        <taxon>Pseudomonadota</taxon>
        <taxon>Alphaproteobacteria</taxon>
        <taxon>Rhodobacterales</taxon>
        <taxon>Paracoccaceae</taxon>
        <taxon>Mangrovicoccus</taxon>
    </lineage>
</organism>
<dbReference type="AlphaFoldDB" id="A0A8J6Z129"/>
<dbReference type="PANTHER" id="PTHR16263">
    <property type="entry name" value="TETRATRICOPEPTIDE REPEAT PROTEIN 38"/>
    <property type="match status" value="1"/>
</dbReference>
<dbReference type="InterPro" id="IPR011990">
    <property type="entry name" value="TPR-like_helical_dom_sf"/>
</dbReference>
<keyword evidence="3" id="KW-0677">Repeat</keyword>
<keyword evidence="6" id="KW-1185">Reference proteome</keyword>
<evidence type="ECO:0000313" key="5">
    <source>
        <dbReference type="EMBL" id="MBE3639546.1"/>
    </source>
</evidence>
<comment type="caution">
    <text evidence="5">The sequence shown here is derived from an EMBL/GenBank/DDBJ whole genome shotgun (WGS) entry which is preliminary data.</text>
</comment>
<dbReference type="Gene3D" id="1.25.40.10">
    <property type="entry name" value="Tetratricopeptide repeat domain"/>
    <property type="match status" value="1"/>
</dbReference>
<dbReference type="InterPro" id="IPR033891">
    <property type="entry name" value="TTC38"/>
</dbReference>
<dbReference type="RefSeq" id="WP_193184318.1">
    <property type="nucleotide sequence ID" value="NZ_JACVXA010000050.1"/>
</dbReference>
<evidence type="ECO:0000256" key="1">
    <source>
        <dbReference type="ARBA" id="ARBA00005857"/>
    </source>
</evidence>
<name>A0A8J6Z129_9RHOB</name>
<proteinExistence type="inferred from homology"/>